<feature type="compositionally biased region" description="Basic and acidic residues" evidence="2">
    <location>
        <begin position="183"/>
        <end position="196"/>
    </location>
</feature>
<feature type="transmembrane region" description="Helical" evidence="3">
    <location>
        <begin position="206"/>
        <end position="230"/>
    </location>
</feature>
<protein>
    <submittedName>
        <fullName evidence="6">Polycystic kidney disease protein 1-like 2 isoform X2</fullName>
    </submittedName>
</protein>
<comment type="caution">
    <text evidence="1">Lacks conserved residue(s) required for the propagation of feature annotation.</text>
</comment>
<feature type="transmembrane region" description="Helical" evidence="3">
    <location>
        <begin position="242"/>
        <end position="273"/>
    </location>
</feature>
<dbReference type="Gene3D" id="2.60.60.20">
    <property type="entry name" value="PLAT/LH2 domain"/>
    <property type="match status" value="1"/>
</dbReference>
<evidence type="ECO:0000259" key="4">
    <source>
        <dbReference type="PROSITE" id="PS50095"/>
    </source>
</evidence>
<dbReference type="PROSITE" id="PS50095">
    <property type="entry name" value="PLAT"/>
    <property type="match status" value="1"/>
</dbReference>
<feature type="transmembrane region" description="Helical" evidence="3">
    <location>
        <begin position="333"/>
        <end position="349"/>
    </location>
</feature>
<evidence type="ECO:0000313" key="5">
    <source>
        <dbReference type="Proteomes" id="UP000001554"/>
    </source>
</evidence>
<dbReference type="AlphaFoldDB" id="A0A9J7KNV2"/>
<organism evidence="5 6">
    <name type="scientific">Branchiostoma floridae</name>
    <name type="common">Florida lancelet</name>
    <name type="synonym">Amphioxus</name>
    <dbReference type="NCBI Taxonomy" id="7739"/>
    <lineage>
        <taxon>Eukaryota</taxon>
        <taxon>Metazoa</taxon>
        <taxon>Chordata</taxon>
        <taxon>Cephalochordata</taxon>
        <taxon>Leptocardii</taxon>
        <taxon>Amphioxiformes</taxon>
        <taxon>Branchiostomatidae</taxon>
        <taxon>Branchiostoma</taxon>
    </lineage>
</organism>
<feature type="region of interest" description="Disordered" evidence="2">
    <location>
        <begin position="177"/>
        <end position="196"/>
    </location>
</feature>
<name>A0A9J7KNV2_BRAFL</name>
<dbReference type="InterPro" id="IPR001024">
    <property type="entry name" value="PLAT/LH2_dom"/>
</dbReference>
<feature type="transmembrane region" description="Helical" evidence="3">
    <location>
        <begin position="149"/>
        <end position="170"/>
    </location>
</feature>
<dbReference type="PANTHER" id="PTHR10877">
    <property type="entry name" value="POLYCYSTIN FAMILY MEMBER"/>
    <property type="match status" value="1"/>
</dbReference>
<dbReference type="RefSeq" id="XP_035667448.1">
    <property type="nucleotide sequence ID" value="XM_035811555.1"/>
</dbReference>
<keyword evidence="3" id="KW-1133">Transmembrane helix</keyword>
<accession>A0A9J7KNV2</accession>
<evidence type="ECO:0000256" key="3">
    <source>
        <dbReference type="SAM" id="Phobius"/>
    </source>
</evidence>
<feature type="transmembrane region" description="Helical" evidence="3">
    <location>
        <begin position="103"/>
        <end position="122"/>
    </location>
</feature>
<feature type="domain" description="PLAT" evidence="4">
    <location>
        <begin position="1"/>
        <end position="57"/>
    </location>
</feature>
<proteinExistence type="predicted"/>
<keyword evidence="3" id="KW-0812">Transmembrane</keyword>
<sequence>MRFREVKKVLNKHILNGCRYLNKVVIQHVRSGRADYFICNKWLALDEDDGRIERMVFVASPEETAERSNLISERATKDFHDGHLFYSVAGRPARSPFTRSQRLACCMSTVYSAMLANIMFFGQGDHFDPPEPIRIMGVEIEPPISLPEIMIAIESAVIVFPINALIVLLYRNAAPKPSSTPARKLDDMKDVKTQDNEKGRGCHLPWWTATVAGLLAFAVSFVAAFFTVLYTLSFGRDKAQAWFTAFLASFVTDMILIQPFKVLAMAVVLGLLIRKPTTEDNPPPTEPTAELQTVAEQVVAKEAPRGPPVGEDLARDRAHRIKRKMWRCTLKEIVIYGTFLSVLMVMSYTERSNLAFHMDNSVRRALEGGNLFSKVG</sequence>
<keyword evidence="3" id="KW-0472">Membrane</keyword>
<keyword evidence="5" id="KW-1185">Reference proteome</keyword>
<reference evidence="6" key="2">
    <citation type="submission" date="2025-08" db="UniProtKB">
        <authorList>
            <consortium name="RefSeq"/>
        </authorList>
    </citation>
    <scope>IDENTIFICATION</scope>
    <source>
        <strain evidence="6">S238N-H82</strain>
        <tissue evidence="6">Testes</tissue>
    </source>
</reference>
<dbReference type="PANTHER" id="PTHR10877:SF194">
    <property type="entry name" value="LOCATION OF VULVA DEFECTIVE 1"/>
    <property type="match status" value="1"/>
</dbReference>
<gene>
    <name evidence="6" type="primary">LOC118410073</name>
</gene>
<dbReference type="Proteomes" id="UP000001554">
    <property type="component" value="Chromosome 2"/>
</dbReference>
<evidence type="ECO:0000313" key="6">
    <source>
        <dbReference type="RefSeq" id="XP_035667448.1"/>
    </source>
</evidence>
<evidence type="ECO:0000256" key="2">
    <source>
        <dbReference type="SAM" id="MobiDB-lite"/>
    </source>
</evidence>
<reference evidence="5" key="1">
    <citation type="journal article" date="2020" name="Nat. Ecol. Evol.">
        <title>Deeply conserved synteny resolves early events in vertebrate evolution.</title>
        <authorList>
            <person name="Simakov O."/>
            <person name="Marletaz F."/>
            <person name="Yue J.X."/>
            <person name="O'Connell B."/>
            <person name="Jenkins J."/>
            <person name="Brandt A."/>
            <person name="Calef R."/>
            <person name="Tung C.H."/>
            <person name="Huang T.K."/>
            <person name="Schmutz J."/>
            <person name="Satoh N."/>
            <person name="Yu J.K."/>
            <person name="Putnam N.H."/>
            <person name="Green R.E."/>
            <person name="Rokhsar D.S."/>
        </authorList>
    </citation>
    <scope>NUCLEOTIDE SEQUENCE [LARGE SCALE GENOMIC DNA]</scope>
    <source>
        <strain evidence="5">S238N-H82</strain>
    </source>
</reference>
<evidence type="ECO:0000256" key="1">
    <source>
        <dbReference type="PROSITE-ProRule" id="PRU00152"/>
    </source>
</evidence>
<dbReference type="GeneID" id="118410073"/>
<dbReference type="InterPro" id="IPR051223">
    <property type="entry name" value="Polycystin"/>
</dbReference>